<dbReference type="EMBL" id="PNXQ01000012">
    <property type="protein sequence ID" value="TKH44432.1"/>
    <property type="molecule type" value="Genomic_DNA"/>
</dbReference>
<reference evidence="1 2" key="1">
    <citation type="submission" date="2018-01" db="EMBL/GenBank/DDBJ databases">
        <title>Bacillales members from the olive rhizosphere are effective biological control agents against Verticillium dahliae.</title>
        <authorList>
            <person name="Gomez-Lama C."/>
            <person name="Legarda G."/>
            <person name="Ruano-Rosa D."/>
            <person name="Pizarro-Tobias P."/>
            <person name="Valverde-Corredor A."/>
            <person name="Niqui J.L."/>
            <person name="Trivino J.C."/>
            <person name="Roca A."/>
            <person name="Mercado-Blanco J."/>
        </authorList>
    </citation>
    <scope>NUCLEOTIDE SEQUENCE [LARGE SCALE GENOMIC DNA]</scope>
    <source>
        <strain evidence="1 2">PIC167</strain>
    </source>
</reference>
<accession>A0A4U2PX69</accession>
<comment type="caution">
    <text evidence="1">The sequence shown here is derived from an EMBL/GenBank/DDBJ whole genome shotgun (WGS) entry which is preliminary data.</text>
</comment>
<evidence type="ECO:0000313" key="2">
    <source>
        <dbReference type="Proteomes" id="UP000308114"/>
    </source>
</evidence>
<evidence type="ECO:0008006" key="3">
    <source>
        <dbReference type="Google" id="ProtNLM"/>
    </source>
</evidence>
<proteinExistence type="predicted"/>
<protein>
    <recommendedName>
        <fullName evidence="3">RES domain-containing protein</fullName>
    </recommendedName>
</protein>
<dbReference type="Proteomes" id="UP000308114">
    <property type="component" value="Unassembled WGS sequence"/>
</dbReference>
<dbReference type="AlphaFoldDB" id="A0A4U2PX69"/>
<organism evidence="1 2">
    <name type="scientific">Paenibacillus terrae</name>
    <dbReference type="NCBI Taxonomy" id="159743"/>
    <lineage>
        <taxon>Bacteria</taxon>
        <taxon>Bacillati</taxon>
        <taxon>Bacillota</taxon>
        <taxon>Bacilli</taxon>
        <taxon>Bacillales</taxon>
        <taxon>Paenibacillaceae</taxon>
        <taxon>Paenibacillus</taxon>
    </lineage>
</organism>
<evidence type="ECO:0000313" key="1">
    <source>
        <dbReference type="EMBL" id="TKH44432.1"/>
    </source>
</evidence>
<gene>
    <name evidence="1" type="ORF">C1I60_11020</name>
</gene>
<sequence>MPNKNLKFESDFWNAPSEYIKQYGRLNKPKESLLYTTPINPSITLKEIKVPDDSYYALIMYEAKEEIKVNMIGQEYNYESLQIYSEKARLINDIINDFLREEFSRDVGVGTEYLYIVSEFIAKSFFDLPPRDVQDAWAYPSLKDKSNYNVCFRPEIARKLLDLKGALIGQKQPQNNDIKVMCIAHDFDESGIAQFHQLGSEVQKRIFPEIV</sequence>
<name>A0A4U2PX69_9BACL</name>